<name>A0A1R0ZG70_9BACL</name>
<sequence>MKTKQKLLETIHKDIGRYQDVCIMHANNMEEALSLESAIKGMSPSVRTEIMTFVPLVGAHMGEGTLALSWINRTALNSIAVQDLVLEPVLKGWSRPVKLLAYTNNDWI</sequence>
<dbReference type="EMBL" id="MPTW01000007">
    <property type="protein sequence ID" value="OME69395.1"/>
    <property type="molecule type" value="Genomic_DNA"/>
</dbReference>
<dbReference type="Proteomes" id="UP000187313">
    <property type="component" value="Unassembled WGS sequence"/>
</dbReference>
<dbReference type="Pfam" id="PF02645">
    <property type="entry name" value="DegV"/>
    <property type="match status" value="1"/>
</dbReference>
<protein>
    <submittedName>
        <fullName evidence="2">Uncharacterized protein</fullName>
    </submittedName>
</protein>
<dbReference type="SUPFAM" id="SSF82549">
    <property type="entry name" value="DAK1/DegV-like"/>
    <property type="match status" value="1"/>
</dbReference>
<dbReference type="Gene3D" id="3.30.1180.10">
    <property type="match status" value="1"/>
</dbReference>
<organism evidence="2 4">
    <name type="scientific">Paenibacillus odorifer</name>
    <dbReference type="NCBI Taxonomy" id="189426"/>
    <lineage>
        <taxon>Bacteria</taxon>
        <taxon>Bacillati</taxon>
        <taxon>Bacillota</taxon>
        <taxon>Bacilli</taxon>
        <taxon>Bacillales</taxon>
        <taxon>Paenibacillaceae</taxon>
        <taxon>Paenibacillus</taxon>
    </lineage>
</organism>
<reference evidence="2 4" key="1">
    <citation type="submission" date="2016-11" db="EMBL/GenBank/DDBJ databases">
        <title>Paenibacillus species isolates.</title>
        <authorList>
            <person name="Beno S.M."/>
        </authorList>
    </citation>
    <scope>NUCLEOTIDE SEQUENCE [LARGE SCALE GENOMIC DNA]</scope>
    <source>
        <strain evidence="2 4">FSL H7-0443</strain>
        <strain evidence="1 3">FSL R5-0923</strain>
    </source>
</reference>
<dbReference type="Proteomes" id="UP000187425">
    <property type="component" value="Unassembled WGS sequence"/>
</dbReference>
<dbReference type="AlphaFoldDB" id="A0A1R0ZG70"/>
<evidence type="ECO:0000313" key="2">
    <source>
        <dbReference type="EMBL" id="OME69395.1"/>
    </source>
</evidence>
<comment type="caution">
    <text evidence="2">The sequence shown here is derived from an EMBL/GenBank/DDBJ whole genome shotgun (WGS) entry which is preliminary data.</text>
</comment>
<evidence type="ECO:0000313" key="3">
    <source>
        <dbReference type="Proteomes" id="UP000187313"/>
    </source>
</evidence>
<dbReference type="InterPro" id="IPR003797">
    <property type="entry name" value="DegV"/>
</dbReference>
<dbReference type="PROSITE" id="PS51482">
    <property type="entry name" value="DEGV"/>
    <property type="match status" value="1"/>
</dbReference>
<dbReference type="OrthoDB" id="1638652at2"/>
<dbReference type="EMBL" id="MPTD01000001">
    <property type="protein sequence ID" value="OMD55988.1"/>
    <property type="molecule type" value="Genomic_DNA"/>
</dbReference>
<dbReference type="InterPro" id="IPR043168">
    <property type="entry name" value="DegV_C"/>
</dbReference>
<evidence type="ECO:0000313" key="1">
    <source>
        <dbReference type="EMBL" id="OMD55988.1"/>
    </source>
</evidence>
<proteinExistence type="predicted"/>
<keyword evidence="3" id="KW-1185">Reference proteome</keyword>
<gene>
    <name evidence="1" type="ORF">BSK51_02245</name>
    <name evidence="2" type="ORF">BSK65_15455</name>
</gene>
<accession>A0A1R0ZG70</accession>
<evidence type="ECO:0000313" key="4">
    <source>
        <dbReference type="Proteomes" id="UP000187425"/>
    </source>
</evidence>